<dbReference type="InterPro" id="IPR035952">
    <property type="entry name" value="Rhomboid-like_sf"/>
</dbReference>
<organism evidence="7 8">
    <name type="scientific">Microbulbifer rhizosphaerae</name>
    <dbReference type="NCBI Taxonomy" id="1562603"/>
    <lineage>
        <taxon>Bacteria</taxon>
        <taxon>Pseudomonadati</taxon>
        <taxon>Pseudomonadota</taxon>
        <taxon>Gammaproteobacteria</taxon>
        <taxon>Cellvibrionales</taxon>
        <taxon>Microbulbiferaceae</taxon>
        <taxon>Microbulbifer</taxon>
    </lineage>
</organism>
<dbReference type="RefSeq" id="WP_183464101.1">
    <property type="nucleotide sequence ID" value="NZ_JACHWZ010000057.1"/>
</dbReference>
<keyword evidence="4 5" id="KW-0472">Membrane</keyword>
<evidence type="ECO:0000259" key="6">
    <source>
        <dbReference type="Pfam" id="PF01694"/>
    </source>
</evidence>
<dbReference type="Proteomes" id="UP000535937">
    <property type="component" value="Unassembled WGS sequence"/>
</dbReference>
<proteinExistence type="predicted"/>
<dbReference type="Gene3D" id="1.20.1540.10">
    <property type="entry name" value="Rhomboid-like"/>
    <property type="match status" value="1"/>
</dbReference>
<protein>
    <submittedName>
        <fullName evidence="7">Membrane associated rhomboid family serine protease</fullName>
    </submittedName>
</protein>
<evidence type="ECO:0000256" key="3">
    <source>
        <dbReference type="ARBA" id="ARBA00022989"/>
    </source>
</evidence>
<accession>A0A7W4WGC6</accession>
<evidence type="ECO:0000256" key="4">
    <source>
        <dbReference type="ARBA" id="ARBA00023136"/>
    </source>
</evidence>
<dbReference type="AlphaFoldDB" id="A0A7W4WGC6"/>
<dbReference type="GO" id="GO:0004252">
    <property type="term" value="F:serine-type endopeptidase activity"/>
    <property type="evidence" value="ECO:0007669"/>
    <property type="project" value="InterPro"/>
</dbReference>
<dbReference type="GO" id="GO:0016020">
    <property type="term" value="C:membrane"/>
    <property type="evidence" value="ECO:0007669"/>
    <property type="project" value="UniProtKB-SubCell"/>
</dbReference>
<evidence type="ECO:0000256" key="1">
    <source>
        <dbReference type="ARBA" id="ARBA00004141"/>
    </source>
</evidence>
<feature type="domain" description="Peptidase S54 rhomboid" evidence="6">
    <location>
        <begin position="55"/>
        <end position="117"/>
    </location>
</feature>
<feature type="transmembrane region" description="Helical" evidence="5">
    <location>
        <begin position="6"/>
        <end position="26"/>
    </location>
</feature>
<feature type="transmembrane region" description="Helical" evidence="5">
    <location>
        <begin position="93"/>
        <end position="114"/>
    </location>
</feature>
<comment type="caution">
    <text evidence="7">The sequence shown here is derived from an EMBL/GenBank/DDBJ whole genome shotgun (WGS) entry which is preliminary data.</text>
</comment>
<keyword evidence="3 5" id="KW-1133">Transmembrane helix</keyword>
<name>A0A7W4WGC6_9GAMM</name>
<evidence type="ECO:0000256" key="5">
    <source>
        <dbReference type="SAM" id="Phobius"/>
    </source>
</evidence>
<dbReference type="InterPro" id="IPR022764">
    <property type="entry name" value="Peptidase_S54_rhomboid_dom"/>
</dbReference>
<keyword evidence="7" id="KW-0645">Protease</keyword>
<feature type="transmembrane region" description="Helical" evidence="5">
    <location>
        <begin position="71"/>
        <end position="87"/>
    </location>
</feature>
<evidence type="ECO:0000313" key="8">
    <source>
        <dbReference type="Proteomes" id="UP000535937"/>
    </source>
</evidence>
<dbReference type="EMBL" id="JACHWZ010000057">
    <property type="protein sequence ID" value="MBB3063705.1"/>
    <property type="molecule type" value="Genomic_DNA"/>
</dbReference>
<gene>
    <name evidence="7" type="ORF">FHS09_004581</name>
</gene>
<reference evidence="7 8" key="1">
    <citation type="submission" date="2020-08" db="EMBL/GenBank/DDBJ databases">
        <title>Genomic Encyclopedia of Type Strains, Phase III (KMG-III): the genomes of soil and plant-associated and newly described type strains.</title>
        <authorList>
            <person name="Whitman W."/>
        </authorList>
    </citation>
    <scope>NUCLEOTIDE SEQUENCE [LARGE SCALE GENOMIC DNA]</scope>
    <source>
        <strain evidence="7 8">CECT 8799</strain>
    </source>
</reference>
<comment type="subcellular location">
    <subcellularLocation>
        <location evidence="1">Membrane</location>
        <topology evidence="1">Multi-pass membrane protein</topology>
    </subcellularLocation>
</comment>
<sequence length="136" mass="15818">MKEYKVPYCTIIISLATFAYSLFVCYEINGAFFGKTKIIQLEEYGGITFEHLKNFELWRLFASQMIHGKQLHMLYSVLSLLALGIFIERHVNFVQFFFIWFVPGTIGTLPNHCINFDTSATRPQISWHRDNATTPI</sequence>
<dbReference type="SUPFAM" id="SSF144091">
    <property type="entry name" value="Rhomboid-like"/>
    <property type="match status" value="1"/>
</dbReference>
<dbReference type="GO" id="GO:0006508">
    <property type="term" value="P:proteolysis"/>
    <property type="evidence" value="ECO:0007669"/>
    <property type="project" value="UniProtKB-KW"/>
</dbReference>
<evidence type="ECO:0000256" key="2">
    <source>
        <dbReference type="ARBA" id="ARBA00022692"/>
    </source>
</evidence>
<keyword evidence="2 5" id="KW-0812">Transmembrane</keyword>
<keyword evidence="8" id="KW-1185">Reference proteome</keyword>
<dbReference type="Pfam" id="PF01694">
    <property type="entry name" value="Rhomboid"/>
    <property type="match status" value="1"/>
</dbReference>
<evidence type="ECO:0000313" key="7">
    <source>
        <dbReference type="EMBL" id="MBB3063705.1"/>
    </source>
</evidence>
<keyword evidence="7" id="KW-0378">Hydrolase</keyword>